<gene>
    <name evidence="2" type="ORF">P9B03_10665</name>
</gene>
<evidence type="ECO:0000259" key="1">
    <source>
        <dbReference type="Pfam" id="PF00085"/>
    </source>
</evidence>
<evidence type="ECO:0000313" key="3">
    <source>
        <dbReference type="Proteomes" id="UP001344888"/>
    </source>
</evidence>
<proteinExistence type="predicted"/>
<dbReference type="Gene3D" id="3.40.30.10">
    <property type="entry name" value="Glutaredoxin"/>
    <property type="match status" value="1"/>
</dbReference>
<dbReference type="InterPro" id="IPR036249">
    <property type="entry name" value="Thioredoxin-like_sf"/>
</dbReference>
<evidence type="ECO:0000313" key="2">
    <source>
        <dbReference type="EMBL" id="MEC1178946.1"/>
    </source>
</evidence>
<keyword evidence="3" id="KW-1185">Reference proteome</keyword>
<organism evidence="2 3">
    <name type="scientific">Metasolibacillus meyeri</name>
    <dbReference type="NCBI Taxonomy" id="1071052"/>
    <lineage>
        <taxon>Bacteria</taxon>
        <taxon>Bacillati</taxon>
        <taxon>Bacillota</taxon>
        <taxon>Bacilli</taxon>
        <taxon>Bacillales</taxon>
        <taxon>Caryophanaceae</taxon>
        <taxon>Metasolibacillus</taxon>
    </lineage>
</organism>
<accession>A0AAW9NVI6</accession>
<dbReference type="Pfam" id="PF00085">
    <property type="entry name" value="Thioredoxin"/>
    <property type="match status" value="1"/>
</dbReference>
<name>A0AAW9NVI6_9BACL</name>
<dbReference type="SUPFAM" id="SSF52833">
    <property type="entry name" value="Thioredoxin-like"/>
    <property type="match status" value="1"/>
</dbReference>
<dbReference type="AlphaFoldDB" id="A0AAW9NVI6"/>
<dbReference type="CDD" id="cd02947">
    <property type="entry name" value="TRX_family"/>
    <property type="match status" value="1"/>
</dbReference>
<dbReference type="Proteomes" id="UP001344888">
    <property type="component" value="Unassembled WGS sequence"/>
</dbReference>
<dbReference type="RefSeq" id="WP_326123427.1">
    <property type="nucleotide sequence ID" value="NZ_JARSFG010000015.1"/>
</dbReference>
<feature type="domain" description="Thioredoxin" evidence="1">
    <location>
        <begin position="5"/>
        <end position="90"/>
    </location>
</feature>
<protein>
    <submittedName>
        <fullName evidence="2">Thioredoxin family protein</fullName>
    </submittedName>
</protein>
<dbReference type="EMBL" id="JARSFG010000015">
    <property type="protein sequence ID" value="MEC1178946.1"/>
    <property type="molecule type" value="Genomic_DNA"/>
</dbReference>
<comment type="caution">
    <text evidence="2">The sequence shown here is derived from an EMBL/GenBank/DDBJ whole genome shotgun (WGS) entry which is preliminary data.</text>
</comment>
<reference evidence="2 3" key="1">
    <citation type="submission" date="2023-03" db="EMBL/GenBank/DDBJ databases">
        <title>Bacillus Genome Sequencing.</title>
        <authorList>
            <person name="Dunlap C."/>
        </authorList>
    </citation>
    <scope>NUCLEOTIDE SEQUENCE [LARGE SCALE GENOMIC DNA]</scope>
    <source>
        <strain evidence="2 3">B-59205</strain>
    </source>
</reference>
<sequence length="101" mass="11576">MEEWTIEQWQEQRNKQGMLALYLYTPICGTCAIASKMMDVVEQLLPTTPIGKMNLNYSEKLAVDLQVESVPCLVIARDDDKIEKVYAFQSVLNLYEILKSS</sequence>
<dbReference type="InterPro" id="IPR013766">
    <property type="entry name" value="Thioredoxin_domain"/>
</dbReference>